<evidence type="ECO:0000256" key="7">
    <source>
        <dbReference type="PROSITE-ProRule" id="PRU00169"/>
    </source>
</evidence>
<dbReference type="Gene3D" id="3.40.50.2300">
    <property type="match status" value="1"/>
</dbReference>
<dbReference type="SMART" id="SM00448">
    <property type="entry name" value="REC"/>
    <property type="match status" value="1"/>
</dbReference>
<dbReference type="SUPFAM" id="SSF55874">
    <property type="entry name" value="ATPase domain of HSP90 chaperone/DNA topoisomerase II/histidine kinase"/>
    <property type="match status" value="1"/>
</dbReference>
<organism evidence="11 12">
    <name type="scientific">Raoultibacter massiliensis</name>
    <dbReference type="NCBI Taxonomy" id="1852371"/>
    <lineage>
        <taxon>Bacteria</taxon>
        <taxon>Bacillati</taxon>
        <taxon>Actinomycetota</taxon>
        <taxon>Coriobacteriia</taxon>
        <taxon>Eggerthellales</taxon>
        <taxon>Eggerthellaceae</taxon>
        <taxon>Raoultibacter</taxon>
    </lineage>
</organism>
<comment type="subcellular location">
    <subcellularLocation>
        <location evidence="2">Cell membrane</location>
    </subcellularLocation>
</comment>
<dbReference type="PROSITE" id="PS50110">
    <property type="entry name" value="RESPONSE_REGULATORY"/>
    <property type="match status" value="1"/>
</dbReference>
<reference evidence="11 12" key="1">
    <citation type="submission" date="2024-04" db="EMBL/GenBank/DDBJ databases">
        <title>Human intestinal bacterial collection.</title>
        <authorList>
            <person name="Pauvert C."/>
            <person name="Hitch T.C.A."/>
            <person name="Clavel T."/>
        </authorList>
    </citation>
    <scope>NUCLEOTIDE SEQUENCE [LARGE SCALE GENOMIC DNA]</scope>
    <source>
        <strain evidence="11 12">CLA-KB-H42</strain>
    </source>
</reference>
<dbReference type="SMART" id="SM00897">
    <property type="entry name" value="FIST"/>
    <property type="match status" value="1"/>
</dbReference>
<evidence type="ECO:0000259" key="10">
    <source>
        <dbReference type="PROSITE" id="PS50110"/>
    </source>
</evidence>
<dbReference type="InterPro" id="IPR011006">
    <property type="entry name" value="CheY-like_superfamily"/>
</dbReference>
<dbReference type="Pfam" id="PF02518">
    <property type="entry name" value="HATPase_c"/>
    <property type="match status" value="1"/>
</dbReference>
<dbReference type="PRINTS" id="PR00344">
    <property type="entry name" value="BCTRLSENSOR"/>
</dbReference>
<comment type="catalytic activity">
    <reaction evidence="1">
        <text>ATP + protein L-histidine = ADP + protein N-phospho-L-histidine.</text>
        <dbReference type="EC" id="2.7.13.3"/>
    </reaction>
</comment>
<dbReference type="CDD" id="cd17546">
    <property type="entry name" value="REC_hyHK_CKI1_RcsC-like"/>
    <property type="match status" value="1"/>
</dbReference>
<dbReference type="InterPro" id="IPR001789">
    <property type="entry name" value="Sig_transdc_resp-reg_receiver"/>
</dbReference>
<dbReference type="CDD" id="cd00082">
    <property type="entry name" value="HisKA"/>
    <property type="match status" value="1"/>
</dbReference>
<keyword evidence="11" id="KW-0067">ATP-binding</keyword>
<dbReference type="Pfam" id="PF10442">
    <property type="entry name" value="FIST_C"/>
    <property type="match status" value="1"/>
</dbReference>
<dbReference type="CDD" id="cd16922">
    <property type="entry name" value="HATPase_EvgS-ArcB-TorS-like"/>
    <property type="match status" value="1"/>
</dbReference>
<keyword evidence="11" id="KW-0547">Nucleotide-binding</keyword>
<dbReference type="SUPFAM" id="SSF52172">
    <property type="entry name" value="CheY-like"/>
    <property type="match status" value="1"/>
</dbReference>
<dbReference type="EMBL" id="JBBNOP010000001">
    <property type="protein sequence ID" value="MEQ3361391.1"/>
    <property type="molecule type" value="Genomic_DNA"/>
</dbReference>
<dbReference type="SMART" id="SM00387">
    <property type="entry name" value="HATPase_c"/>
    <property type="match status" value="1"/>
</dbReference>
<dbReference type="Gene3D" id="1.10.287.130">
    <property type="match status" value="1"/>
</dbReference>
<protein>
    <recommendedName>
        <fullName evidence="3">histidine kinase</fullName>
        <ecNumber evidence="3">2.7.13.3</ecNumber>
    </recommendedName>
</protein>
<evidence type="ECO:0000256" key="1">
    <source>
        <dbReference type="ARBA" id="ARBA00000085"/>
    </source>
</evidence>
<feature type="modified residue" description="4-aspartylphosphate" evidence="7">
    <location>
        <position position="1084"/>
    </location>
</feature>
<dbReference type="InterPro" id="IPR004358">
    <property type="entry name" value="Sig_transdc_His_kin-like_C"/>
</dbReference>
<dbReference type="SMART" id="SM01204">
    <property type="entry name" value="FIST_C"/>
    <property type="match status" value="1"/>
</dbReference>
<dbReference type="InterPro" id="IPR003018">
    <property type="entry name" value="GAF"/>
</dbReference>
<keyword evidence="12" id="KW-1185">Reference proteome</keyword>
<dbReference type="SMART" id="SM00388">
    <property type="entry name" value="HisKA"/>
    <property type="match status" value="1"/>
</dbReference>
<name>A0ABV1J8I2_9ACTN</name>
<feature type="domain" description="Histidine kinase" evidence="9">
    <location>
        <begin position="780"/>
        <end position="1002"/>
    </location>
</feature>
<evidence type="ECO:0000256" key="3">
    <source>
        <dbReference type="ARBA" id="ARBA00012438"/>
    </source>
</evidence>
<dbReference type="Gene3D" id="3.30.565.10">
    <property type="entry name" value="Histidine kinase-like ATPase, C-terminal domain"/>
    <property type="match status" value="1"/>
</dbReference>
<evidence type="ECO:0000256" key="4">
    <source>
        <dbReference type="ARBA" id="ARBA00022553"/>
    </source>
</evidence>
<sequence length="1156" mass="126143">MRVCVGYSDLPDSHAAGCEAALASKADAGRREPCDMVLVFCTVRHRVETLREAVASVVGDGVPIYGGGSAGIITNERFGYAGNQVGVACVWLDDARCEVCAVPDLAQGERQAGARLGDRLREAGIGADDSIVLFYDAVDDSGPEKRLLMATWIIEGMREQLGFLPHMAGAGLLGDHVCNPVTQLLGFETGRSHALAFSFSNDIRIDATIMHGCRPASECYTVTKSDGPTILEIDGVAALDFMDGLLGPGLAVEQYPLFLLFGVNHGESWTSFGEADYASRMCFGIDRRRRGIVMFEPDMVAGTRFQIMRRSLELDYVKPKIDEAFDNLDGCEPVFALYLNCAGRCAGYGGTDMEDALAVQEALRGRVPLLGLYTGVEIAPLGGEPRGLDWTGVFCLFSKRMGQSGEKRRSDVARMSSVQGFSQGPEEILSHDALRLLCEQNVAKILQLDAQSIVVRYELERKRRGFLLLSELMALLREEECDEDVIATVAQRINAALNMQKTVVLEPAADGVFEPIVLQGYSDVERAALAGASITLPDEMASIERSVLVNEGEGSERFSDICRTLRLPSFVSAPITQDGALAYVLVTGRTVVQPPFFSPLSAGDEETIQVVAALVSSFLLRRSLEEAEDRALAMMDATPLCANFWDEDFNNIDCNAEAVNLFDLTCKQEYLDRFDELSPEFQPSGERSAIAAKRMVRKAFEEGRCTFEWMHQKLNGEKIPAEITLVKVRYKSSDVIIGYTRDLREIKATIAQIEKTQDELREARDRAEENSQAKTNFLANMSHEIRTPMNAIIGMTEIAKTSKDGETTRHCLDTISDASNHLLGVINDILDMSKIDSGKFTLAESDFTVKHLIDRAIGVISFKVFERRQLLSIEVDPAVPTAIVADEQRLAQVITNLLSNAVKFTPEEGHVDLSVRLIEGGFDACVLGFSVRDTGIGISSEQQAQLFESFEQADASISRRFGGTGLGLAISKDIVEMMGGRIWVDSALGQGSDFQFTVRVGVGAARPADDSGSSRKGEPNRALSRDGAFAGKRILMVEDIAINREIVITLLSDTAVSIDSAENGREALDLVAADPGVYDAILMDIHMPEMDGYQAARAIRALDAPEAKAVPIIAMTANVFREDIERCLAAGMDDHLGKPIDIDDLMAMMRKHLAKG</sequence>
<dbReference type="GO" id="GO:0005524">
    <property type="term" value="F:ATP binding"/>
    <property type="evidence" value="ECO:0007669"/>
    <property type="project" value="UniProtKB-KW"/>
</dbReference>
<comment type="caution">
    <text evidence="11">The sequence shown here is derived from an EMBL/GenBank/DDBJ whole genome shotgun (WGS) entry which is preliminary data.</text>
</comment>
<evidence type="ECO:0000256" key="8">
    <source>
        <dbReference type="SAM" id="Coils"/>
    </source>
</evidence>
<dbReference type="InterPro" id="IPR035965">
    <property type="entry name" value="PAS-like_dom_sf"/>
</dbReference>
<dbReference type="Pfam" id="PF01590">
    <property type="entry name" value="GAF"/>
    <property type="match status" value="1"/>
</dbReference>
<feature type="domain" description="Response regulatory" evidence="10">
    <location>
        <begin position="1033"/>
        <end position="1153"/>
    </location>
</feature>
<dbReference type="RefSeq" id="WP_349226979.1">
    <property type="nucleotide sequence ID" value="NZ_JBBNOP010000001.1"/>
</dbReference>
<dbReference type="Pfam" id="PF08495">
    <property type="entry name" value="FIST"/>
    <property type="match status" value="1"/>
</dbReference>
<keyword evidence="4 7" id="KW-0597">Phosphoprotein</keyword>
<dbReference type="EC" id="2.7.13.3" evidence="3"/>
<dbReference type="InterPro" id="IPR013702">
    <property type="entry name" value="FIST_domain_N"/>
</dbReference>
<dbReference type="PROSITE" id="PS50109">
    <property type="entry name" value="HIS_KIN"/>
    <property type="match status" value="1"/>
</dbReference>
<dbReference type="SUPFAM" id="SSF47384">
    <property type="entry name" value="Homodimeric domain of signal transducing histidine kinase"/>
    <property type="match status" value="1"/>
</dbReference>
<gene>
    <name evidence="11" type="ORF">AAA083_00210</name>
</gene>
<keyword evidence="5" id="KW-0418">Kinase</keyword>
<keyword evidence="5" id="KW-0808">Transferase</keyword>
<evidence type="ECO:0000313" key="11">
    <source>
        <dbReference type="EMBL" id="MEQ3361391.1"/>
    </source>
</evidence>
<evidence type="ECO:0000313" key="12">
    <source>
        <dbReference type="Proteomes" id="UP001487305"/>
    </source>
</evidence>
<keyword evidence="6" id="KW-0902">Two-component regulatory system</keyword>
<keyword evidence="8" id="KW-0175">Coiled coil</keyword>
<dbReference type="InterPro" id="IPR036890">
    <property type="entry name" value="HATPase_C_sf"/>
</dbReference>
<dbReference type="InterPro" id="IPR036097">
    <property type="entry name" value="HisK_dim/P_sf"/>
</dbReference>
<dbReference type="Pfam" id="PF00072">
    <property type="entry name" value="Response_reg"/>
    <property type="match status" value="1"/>
</dbReference>
<dbReference type="InterPro" id="IPR005467">
    <property type="entry name" value="His_kinase_dom"/>
</dbReference>
<dbReference type="Proteomes" id="UP001487305">
    <property type="component" value="Unassembled WGS sequence"/>
</dbReference>
<dbReference type="InterPro" id="IPR003661">
    <property type="entry name" value="HisK_dim/P_dom"/>
</dbReference>
<evidence type="ECO:0000256" key="5">
    <source>
        <dbReference type="ARBA" id="ARBA00022777"/>
    </source>
</evidence>
<evidence type="ECO:0000259" key="9">
    <source>
        <dbReference type="PROSITE" id="PS50109"/>
    </source>
</evidence>
<proteinExistence type="predicted"/>
<dbReference type="SUPFAM" id="SSF55785">
    <property type="entry name" value="PYP-like sensor domain (PAS domain)"/>
    <property type="match status" value="1"/>
</dbReference>
<evidence type="ECO:0000256" key="6">
    <source>
        <dbReference type="ARBA" id="ARBA00023012"/>
    </source>
</evidence>
<dbReference type="PANTHER" id="PTHR45339:SF5">
    <property type="entry name" value="HISTIDINE KINASE"/>
    <property type="match status" value="1"/>
</dbReference>
<accession>A0ABV1J8I2</accession>
<dbReference type="InterPro" id="IPR019494">
    <property type="entry name" value="FIST_C"/>
</dbReference>
<dbReference type="Gene3D" id="3.30.450.20">
    <property type="entry name" value="PAS domain"/>
    <property type="match status" value="1"/>
</dbReference>
<dbReference type="Pfam" id="PF00512">
    <property type="entry name" value="HisKA"/>
    <property type="match status" value="1"/>
</dbReference>
<feature type="coiled-coil region" evidence="8">
    <location>
        <begin position="743"/>
        <end position="773"/>
    </location>
</feature>
<evidence type="ECO:0000256" key="2">
    <source>
        <dbReference type="ARBA" id="ARBA00004236"/>
    </source>
</evidence>
<dbReference type="PANTHER" id="PTHR45339">
    <property type="entry name" value="HYBRID SIGNAL TRANSDUCTION HISTIDINE KINASE J"/>
    <property type="match status" value="1"/>
</dbReference>
<dbReference type="InterPro" id="IPR003594">
    <property type="entry name" value="HATPase_dom"/>
</dbReference>